<evidence type="ECO:0000256" key="1">
    <source>
        <dbReference type="ARBA" id="ARBA00022448"/>
    </source>
</evidence>
<dbReference type="InterPro" id="IPR017871">
    <property type="entry name" value="ABC_transporter-like_CS"/>
</dbReference>
<dbReference type="PANTHER" id="PTHR24220">
    <property type="entry name" value="IMPORT ATP-BINDING PROTEIN"/>
    <property type="match status" value="1"/>
</dbReference>
<dbReference type="Proteomes" id="UP000199658">
    <property type="component" value="Unassembled WGS sequence"/>
</dbReference>
<feature type="domain" description="ABC transporter" evidence="4">
    <location>
        <begin position="7"/>
        <end position="237"/>
    </location>
</feature>
<dbReference type="GO" id="GO:0022857">
    <property type="term" value="F:transmembrane transporter activity"/>
    <property type="evidence" value="ECO:0007669"/>
    <property type="project" value="TreeGrafter"/>
</dbReference>
<name>A0A1I6HHA4_9RHOB</name>
<dbReference type="GO" id="GO:0005524">
    <property type="term" value="F:ATP binding"/>
    <property type="evidence" value="ECO:0007669"/>
    <property type="project" value="UniProtKB-KW"/>
</dbReference>
<dbReference type="EMBL" id="FOYO01000001">
    <property type="protein sequence ID" value="SFR53657.1"/>
    <property type="molecule type" value="Genomic_DNA"/>
</dbReference>
<dbReference type="STRING" id="670154.SAMN04488002_2993"/>
<dbReference type="PROSITE" id="PS00211">
    <property type="entry name" value="ABC_TRANSPORTER_1"/>
    <property type="match status" value="1"/>
</dbReference>
<evidence type="ECO:0000313" key="6">
    <source>
        <dbReference type="Proteomes" id="UP000199658"/>
    </source>
</evidence>
<dbReference type="InterPro" id="IPR003439">
    <property type="entry name" value="ABC_transporter-like_ATP-bd"/>
</dbReference>
<evidence type="ECO:0000256" key="3">
    <source>
        <dbReference type="ARBA" id="ARBA00022840"/>
    </source>
</evidence>
<dbReference type="Pfam" id="PF00005">
    <property type="entry name" value="ABC_tran"/>
    <property type="match status" value="1"/>
</dbReference>
<dbReference type="NCBIfam" id="TIGR02982">
    <property type="entry name" value="heterocyst_DevA"/>
    <property type="match status" value="1"/>
</dbReference>
<dbReference type="InterPro" id="IPR003593">
    <property type="entry name" value="AAA+_ATPase"/>
</dbReference>
<protein>
    <submittedName>
        <fullName evidence="5">Putative ABC transport system ATP-binding protein</fullName>
    </submittedName>
</protein>
<dbReference type="AlphaFoldDB" id="A0A1I6HHA4"/>
<evidence type="ECO:0000256" key="2">
    <source>
        <dbReference type="ARBA" id="ARBA00022741"/>
    </source>
</evidence>
<dbReference type="GO" id="GO:0005886">
    <property type="term" value="C:plasma membrane"/>
    <property type="evidence" value="ECO:0007669"/>
    <property type="project" value="TreeGrafter"/>
</dbReference>
<accession>A0A1I6HHA4</accession>
<dbReference type="OrthoDB" id="9802264at2"/>
<organism evidence="5 6">
    <name type="scientific">Litoreibacter janthinus</name>
    <dbReference type="NCBI Taxonomy" id="670154"/>
    <lineage>
        <taxon>Bacteria</taxon>
        <taxon>Pseudomonadati</taxon>
        <taxon>Pseudomonadota</taxon>
        <taxon>Alphaproteobacteria</taxon>
        <taxon>Rhodobacterales</taxon>
        <taxon>Roseobacteraceae</taxon>
        <taxon>Litoreibacter</taxon>
    </lineage>
</organism>
<dbReference type="PANTHER" id="PTHR24220:SF376">
    <property type="entry name" value="ABC TRANSPORTER"/>
    <property type="match status" value="1"/>
</dbReference>
<dbReference type="InterPro" id="IPR027417">
    <property type="entry name" value="P-loop_NTPase"/>
</dbReference>
<keyword evidence="2" id="KW-0547">Nucleotide-binding</keyword>
<evidence type="ECO:0000313" key="5">
    <source>
        <dbReference type="EMBL" id="SFR53657.1"/>
    </source>
</evidence>
<dbReference type="SUPFAM" id="SSF52540">
    <property type="entry name" value="P-loop containing nucleoside triphosphate hydrolases"/>
    <property type="match status" value="1"/>
</dbReference>
<dbReference type="SMART" id="SM00382">
    <property type="entry name" value="AAA"/>
    <property type="match status" value="1"/>
</dbReference>
<evidence type="ECO:0000259" key="4">
    <source>
        <dbReference type="PROSITE" id="PS50893"/>
    </source>
</evidence>
<keyword evidence="6" id="KW-1185">Reference proteome</keyword>
<dbReference type="GO" id="GO:0016887">
    <property type="term" value="F:ATP hydrolysis activity"/>
    <property type="evidence" value="ECO:0007669"/>
    <property type="project" value="InterPro"/>
</dbReference>
<dbReference type="InterPro" id="IPR017911">
    <property type="entry name" value="MacB-like_ATP-bd"/>
</dbReference>
<dbReference type="InterPro" id="IPR015854">
    <property type="entry name" value="ABC_transpr_LolD-like"/>
</dbReference>
<sequence length="239" mass="25389">MDHQSPVSANGLNHWFGEGEAKKQVLFDVNLEVARGSLTVLVGPSGSGKTTVLTLLGCLRDVQDGSVSLLGHELHGANSALLTSLRRRLGFIFQAHNLHNSLTARQNVVMGLDVHGNVDPAQASAAASHVLTLLGLGDRLDYLPANLSGGQKQRVAVARALVGNPDIVFADEPTAALDRESGATVVDMLKRLGRERGTTTVMVTHDNRILDQADRIVTLEDGQIVDDTGAISKAGRPRD</sequence>
<dbReference type="InterPro" id="IPR014324">
    <property type="entry name" value="ABC_heterocyst_DevA"/>
</dbReference>
<dbReference type="PROSITE" id="PS50893">
    <property type="entry name" value="ABC_TRANSPORTER_2"/>
    <property type="match status" value="1"/>
</dbReference>
<gene>
    <name evidence="5" type="ORF">SAMN04488002_2993</name>
</gene>
<keyword evidence="3 5" id="KW-0067">ATP-binding</keyword>
<keyword evidence="1" id="KW-0813">Transport</keyword>
<dbReference type="Gene3D" id="3.40.50.300">
    <property type="entry name" value="P-loop containing nucleotide triphosphate hydrolases"/>
    <property type="match status" value="1"/>
</dbReference>
<reference evidence="6" key="1">
    <citation type="submission" date="2016-10" db="EMBL/GenBank/DDBJ databases">
        <authorList>
            <person name="Varghese N."/>
            <person name="Submissions S."/>
        </authorList>
    </citation>
    <scope>NUCLEOTIDE SEQUENCE [LARGE SCALE GENOMIC DNA]</scope>
    <source>
        <strain evidence="6">DSM 26921</strain>
    </source>
</reference>
<proteinExistence type="predicted"/>
<dbReference type="CDD" id="cd03255">
    <property type="entry name" value="ABC_MJ0796_LolCDE_FtsE"/>
    <property type="match status" value="1"/>
</dbReference>